<evidence type="ECO:0000256" key="6">
    <source>
        <dbReference type="PROSITE-ProRule" id="PRU00471"/>
    </source>
</evidence>
<dbReference type="AlphaFoldDB" id="A0A7J3SN26"/>
<feature type="binding site" evidence="6">
    <location>
        <position position="510"/>
    </location>
    <ligand>
        <name>Zn(2+)</name>
        <dbReference type="ChEBI" id="CHEBI:29105"/>
    </ligand>
</feature>
<comment type="caution">
    <text evidence="9">The sequence shown here is derived from an EMBL/GenBank/DDBJ whole genome shotgun (WGS) entry which is preliminary data.</text>
</comment>
<dbReference type="SUPFAM" id="SSF57997">
    <property type="entry name" value="Tropomyosin"/>
    <property type="match status" value="1"/>
</dbReference>
<evidence type="ECO:0000256" key="4">
    <source>
        <dbReference type="ARBA" id="ARBA00022840"/>
    </source>
</evidence>
<dbReference type="GO" id="GO:0046872">
    <property type="term" value="F:metal ion binding"/>
    <property type="evidence" value="ECO:0007669"/>
    <property type="project" value="UniProtKB-UniRule"/>
</dbReference>
<dbReference type="Pfam" id="PF02463">
    <property type="entry name" value="SMC_N"/>
    <property type="match status" value="1"/>
</dbReference>
<dbReference type="PROSITE" id="PS51131">
    <property type="entry name" value="ZN_HOOK"/>
    <property type="match status" value="1"/>
</dbReference>
<feature type="domain" description="Zinc-hook" evidence="8">
    <location>
        <begin position="462"/>
        <end position="559"/>
    </location>
</feature>
<evidence type="ECO:0000256" key="7">
    <source>
        <dbReference type="SAM" id="Coils"/>
    </source>
</evidence>
<evidence type="ECO:0000256" key="3">
    <source>
        <dbReference type="ARBA" id="ARBA00022833"/>
    </source>
</evidence>
<organism evidence="9">
    <name type="scientific">Fervidicoccus fontis</name>
    <dbReference type="NCBI Taxonomy" id="683846"/>
    <lineage>
        <taxon>Archaea</taxon>
        <taxon>Thermoproteota</taxon>
        <taxon>Thermoprotei</taxon>
        <taxon>Fervidicoccales</taxon>
        <taxon>Fervidicoccaceae</taxon>
        <taxon>Fervidicoccus</taxon>
    </lineage>
</organism>
<proteinExistence type="predicted"/>
<dbReference type="SUPFAM" id="SSF52540">
    <property type="entry name" value="P-loop containing nucleoside triphosphate hydrolases"/>
    <property type="match status" value="1"/>
</dbReference>
<dbReference type="PANTHER" id="PTHR32114:SF2">
    <property type="entry name" value="ABC TRANSPORTER ABCH.3"/>
    <property type="match status" value="1"/>
</dbReference>
<feature type="coiled-coil region" evidence="7">
    <location>
        <begin position="694"/>
        <end position="759"/>
    </location>
</feature>
<dbReference type="PANTHER" id="PTHR32114">
    <property type="entry name" value="ABC TRANSPORTER ABCH.3"/>
    <property type="match status" value="1"/>
</dbReference>
<keyword evidence="1 6" id="KW-0479">Metal-binding</keyword>
<feature type="coiled-coil region" evidence="7">
    <location>
        <begin position="476"/>
        <end position="543"/>
    </location>
</feature>
<reference evidence="9" key="1">
    <citation type="journal article" date="2020" name="mSystems">
        <title>Genome- and Community-Level Interaction Insights into Carbon Utilization and Element Cycling Functions of Hydrothermarchaeota in Hydrothermal Sediment.</title>
        <authorList>
            <person name="Zhou Z."/>
            <person name="Liu Y."/>
            <person name="Xu W."/>
            <person name="Pan J."/>
            <person name="Luo Z.H."/>
            <person name="Li M."/>
        </authorList>
    </citation>
    <scope>NUCLEOTIDE SEQUENCE [LARGE SCALE GENOMIC DNA]</scope>
    <source>
        <strain evidence="9">SpSt-885</strain>
    </source>
</reference>
<accession>A0A7J3SN26</accession>
<dbReference type="GO" id="GO:0005524">
    <property type="term" value="F:ATP binding"/>
    <property type="evidence" value="ECO:0007669"/>
    <property type="project" value="UniProtKB-KW"/>
</dbReference>
<keyword evidence="5 7" id="KW-0175">Coiled coil</keyword>
<dbReference type="InterPro" id="IPR027417">
    <property type="entry name" value="P-loop_NTPase"/>
</dbReference>
<dbReference type="Gene3D" id="3.40.50.300">
    <property type="entry name" value="P-loop containing nucleotide triphosphate hydrolases"/>
    <property type="match status" value="2"/>
</dbReference>
<evidence type="ECO:0000259" key="8">
    <source>
        <dbReference type="PROSITE" id="PS51131"/>
    </source>
</evidence>
<keyword evidence="3 6" id="KW-0862">Zinc</keyword>
<dbReference type="InterPro" id="IPR013134">
    <property type="entry name" value="Zn_hook_RAD50"/>
</dbReference>
<evidence type="ECO:0000256" key="1">
    <source>
        <dbReference type="ARBA" id="ARBA00022723"/>
    </source>
</evidence>
<name>A0A7J3SN26_9CREN</name>
<feature type="coiled-coil region" evidence="7">
    <location>
        <begin position="239"/>
        <end position="356"/>
    </location>
</feature>
<gene>
    <name evidence="9" type="ORF">ENW83_03725</name>
</gene>
<keyword evidence="4" id="KW-0067">ATP-binding</keyword>
<evidence type="ECO:0000313" key="9">
    <source>
        <dbReference type="EMBL" id="HGZ60299.1"/>
    </source>
</evidence>
<keyword evidence="2" id="KW-0547">Nucleotide-binding</keyword>
<sequence>MRKVRLRRRTYLKQVWENLWGEKTSSAPFKLEKLVLENFYSYGKKTEVSFSDGITVIVGENGAGKSSIVRAIYFALLGEIPDTTIINAIHRNRREFIVSLTLSNGVRRYRVERYRSKKKGGYDVLYVEKDGKEQQIASGSEEVTRKLSNLIFFSDTESFKDKNVKRILIDLIILNQGRLEEIGEALSSAGKDKIEFLMNLLGLSAYIKAWEKMKNLTVTLQPPTSSTLPEYFAPIKQSYKVTEEDLKEAESNLKAVEDSISRLTKEEGEIANTIRDLSVREKELVEAKAEIEEEKDSTTAKLGSITSRLSEAINSQKQLSEVENELKKLEDREKMLLREVEEGERLKKQLEELKLKEKLGLYLEVTRNLESCLKSLREIIPRASKLGLNGSIDDMEKQVELLNSEIDRKTRELEVERGILKKEIQDTYMLEKALEEKEKEAKSIIINISMVSGCRSDTEDIQTSLKEIGDCISRELQVASSRVAVLESEISRLERSIEELSQAQGKCPVCGRDLDEGHKANIISKYREELAVDKAELADLGNKLNTLTSLYNEVNRSMAMLGEMNSVREKLTSLKAENLVKKLETIEAELTSLGSKKENLSEFYNLIRLADNTKRTLIERSYELPELSISPETIEAGEIPALEEALKRAVSLKEGIIRDNPSIQAEDFQALRKKISQLEKKIGELQPEAKAAELSEVKGKIEFLRGQISDLRKRASEVEGLISEKAKLEDRLKELNTSLRNVESEISEIKGTIGSLNNRTRILKQQKNYLEELSRSLGTAIYELKVLLKVRSLYEREGGLPSMLMQSATILLRRWISEIYSDFEQSYGYVKIDESFNISLVNTNEDIEVSLDQASGGEKVALYLSFIFAAQRVVDELYGGYNRAGFIVLDEPTIYLDEQRVRYLADVLRDAISASKGTQIIVVTHEESLKQAGDSVLRVKKRGGTSLVEEERLGAAWQ</sequence>
<evidence type="ECO:0000256" key="5">
    <source>
        <dbReference type="ARBA" id="ARBA00023054"/>
    </source>
</evidence>
<dbReference type="SUPFAM" id="SSF75712">
    <property type="entry name" value="Rad50 coiled-coil Zn hook"/>
    <property type="match status" value="1"/>
</dbReference>
<dbReference type="Pfam" id="PF04423">
    <property type="entry name" value="Rad50_zn_hook"/>
    <property type="match status" value="1"/>
</dbReference>
<dbReference type="Gene3D" id="1.10.287.510">
    <property type="entry name" value="Helix hairpin bin"/>
    <property type="match status" value="1"/>
</dbReference>
<feature type="binding site" evidence="6">
    <location>
        <position position="507"/>
    </location>
    <ligand>
        <name>Zn(2+)</name>
        <dbReference type="ChEBI" id="CHEBI:29105"/>
    </ligand>
</feature>
<dbReference type="InterPro" id="IPR003395">
    <property type="entry name" value="RecF/RecN/SMC_N"/>
</dbReference>
<protein>
    <recommendedName>
        <fullName evidence="8">Zinc-hook domain-containing protein</fullName>
    </recommendedName>
</protein>
<evidence type="ECO:0000256" key="2">
    <source>
        <dbReference type="ARBA" id="ARBA00022741"/>
    </source>
</evidence>
<dbReference type="EMBL" id="DTLS01000104">
    <property type="protein sequence ID" value="HGZ60299.1"/>
    <property type="molecule type" value="Genomic_DNA"/>
</dbReference>